<evidence type="ECO:0000313" key="2">
    <source>
        <dbReference type="Proteomes" id="UP000664164"/>
    </source>
</evidence>
<sequence length="76" mass="8928">MGNDMDRLGGGSSYDLGVQLYRMLYGRDSIAFSRKGQRTSNREATTQRREIRHPDGRIEYIEQTIINEVIFEEWEN</sequence>
<accession>A0A939KIX6</accession>
<keyword evidence="2" id="KW-1185">Reference proteome</keyword>
<proteinExistence type="predicted"/>
<organism evidence="1 2">
    <name type="scientific">Arthrobacter cavernae</name>
    <dbReference type="NCBI Taxonomy" id="2817681"/>
    <lineage>
        <taxon>Bacteria</taxon>
        <taxon>Bacillati</taxon>
        <taxon>Actinomycetota</taxon>
        <taxon>Actinomycetes</taxon>
        <taxon>Micrococcales</taxon>
        <taxon>Micrococcaceae</taxon>
        <taxon>Arthrobacter</taxon>
    </lineage>
</organism>
<protein>
    <submittedName>
        <fullName evidence="1">Uncharacterized protein</fullName>
    </submittedName>
</protein>
<comment type="caution">
    <text evidence="1">The sequence shown here is derived from an EMBL/GenBank/DDBJ whole genome shotgun (WGS) entry which is preliminary data.</text>
</comment>
<dbReference type="AlphaFoldDB" id="A0A939KIX6"/>
<reference evidence="1" key="1">
    <citation type="submission" date="2021-03" db="EMBL/GenBank/DDBJ databases">
        <title>A new species, PO-11, isolated from a karst cave deposit.</title>
        <authorList>
            <person name="Zhaoxiaoyong W."/>
        </authorList>
    </citation>
    <scope>NUCLEOTIDE SEQUENCE</scope>
    <source>
        <strain evidence="1">PO-11</strain>
    </source>
</reference>
<dbReference type="RefSeq" id="WP_207614931.1">
    <property type="nucleotide sequence ID" value="NZ_JAFNLL010000005.1"/>
</dbReference>
<evidence type="ECO:0000313" key="1">
    <source>
        <dbReference type="EMBL" id="MBO1267104.1"/>
    </source>
</evidence>
<gene>
    <name evidence="1" type="ORF">J1902_03765</name>
</gene>
<dbReference type="EMBL" id="JAFNLL010000005">
    <property type="protein sequence ID" value="MBO1267104.1"/>
    <property type="molecule type" value="Genomic_DNA"/>
</dbReference>
<name>A0A939KIX6_9MICC</name>
<dbReference type="Proteomes" id="UP000664164">
    <property type="component" value="Unassembled WGS sequence"/>
</dbReference>